<dbReference type="SMART" id="SM00257">
    <property type="entry name" value="LysM"/>
    <property type="match status" value="1"/>
</dbReference>
<dbReference type="RefSeq" id="WP_021473593.1">
    <property type="nucleotide sequence ID" value="NZ_CP043010.1"/>
</dbReference>
<keyword evidence="2" id="KW-0812">Transmembrane</keyword>
<dbReference type="Proteomes" id="UP001163293">
    <property type="component" value="Chromosome"/>
</dbReference>
<sequence>MTDTMHRPEEKVADAAPPARVAVQRRDRLGPLGYGSGPVLAAGIMAGGALLFAGWGATQLLSADRSPASEAVAAPQHEEGTVTVTLPDLDRNGVPDAFETKAGNGSSTDGQGSGTSASGKGDEDKPAQVPEPKLPPRVYVIQWGDTLTEISAETGVPIGTLVEKNRIQDPNLIYAGASLLIPPTE</sequence>
<dbReference type="InterPro" id="IPR018392">
    <property type="entry name" value="LysM"/>
</dbReference>
<keyword evidence="2" id="KW-0472">Membrane</keyword>
<dbReference type="Pfam" id="PF01476">
    <property type="entry name" value="LysM"/>
    <property type="match status" value="1"/>
</dbReference>
<evidence type="ECO:0000259" key="3">
    <source>
        <dbReference type="PROSITE" id="PS51782"/>
    </source>
</evidence>
<proteinExistence type="predicted"/>
<name>A0AAX3EDE3_PAEUR</name>
<evidence type="ECO:0000313" key="5">
    <source>
        <dbReference type="Proteomes" id="UP001163293"/>
    </source>
</evidence>
<protein>
    <submittedName>
        <fullName evidence="4">LysM peptidoglycan-binding domain-containing protein</fullName>
    </submittedName>
</protein>
<dbReference type="PROSITE" id="PS51782">
    <property type="entry name" value="LYSM"/>
    <property type="match status" value="1"/>
</dbReference>
<feature type="compositionally biased region" description="Low complexity" evidence="1">
    <location>
        <begin position="103"/>
        <end position="119"/>
    </location>
</feature>
<evidence type="ECO:0000256" key="1">
    <source>
        <dbReference type="SAM" id="MobiDB-lite"/>
    </source>
</evidence>
<evidence type="ECO:0000256" key="2">
    <source>
        <dbReference type="SAM" id="Phobius"/>
    </source>
</evidence>
<feature type="region of interest" description="Disordered" evidence="1">
    <location>
        <begin position="69"/>
        <end position="136"/>
    </location>
</feature>
<dbReference type="SUPFAM" id="SSF54106">
    <property type="entry name" value="LysM domain"/>
    <property type="match status" value="1"/>
</dbReference>
<gene>
    <name evidence="4" type="ORF">NL394_13020</name>
</gene>
<keyword evidence="2" id="KW-1133">Transmembrane helix</keyword>
<accession>A0AAX3EDE3</accession>
<evidence type="ECO:0000313" key="4">
    <source>
        <dbReference type="EMBL" id="UYV96003.1"/>
    </source>
</evidence>
<dbReference type="Gene3D" id="3.10.350.10">
    <property type="entry name" value="LysM domain"/>
    <property type="match status" value="1"/>
</dbReference>
<dbReference type="InterPro" id="IPR036779">
    <property type="entry name" value="LysM_dom_sf"/>
</dbReference>
<organism evidence="4 5">
    <name type="scientific">Paenarthrobacter ureafaciens</name>
    <dbReference type="NCBI Taxonomy" id="37931"/>
    <lineage>
        <taxon>Bacteria</taxon>
        <taxon>Bacillati</taxon>
        <taxon>Actinomycetota</taxon>
        <taxon>Actinomycetes</taxon>
        <taxon>Micrococcales</taxon>
        <taxon>Micrococcaceae</taxon>
        <taxon>Paenarthrobacter</taxon>
    </lineage>
</organism>
<reference evidence="4" key="1">
    <citation type="submission" date="2022-07" db="EMBL/GenBank/DDBJ databases">
        <authorList>
            <person name="Wu T."/>
        </authorList>
    </citation>
    <scope>NUCLEOTIDE SEQUENCE</scope>
    <source>
        <strain evidence="4">SD-1</strain>
    </source>
</reference>
<feature type="domain" description="LysM" evidence="3">
    <location>
        <begin position="137"/>
        <end position="181"/>
    </location>
</feature>
<dbReference type="EMBL" id="CP101185">
    <property type="protein sequence ID" value="UYV96003.1"/>
    <property type="molecule type" value="Genomic_DNA"/>
</dbReference>
<keyword evidence="5" id="KW-1185">Reference proteome</keyword>
<dbReference type="AlphaFoldDB" id="A0AAX3EDE3"/>
<feature type="transmembrane region" description="Helical" evidence="2">
    <location>
        <begin position="39"/>
        <end position="57"/>
    </location>
</feature>